<comment type="caution">
    <text evidence="2">The sequence shown here is derived from an EMBL/GenBank/DDBJ whole genome shotgun (WGS) entry which is preliminary data.</text>
</comment>
<dbReference type="Proteomes" id="UP000552864">
    <property type="component" value="Unassembled WGS sequence"/>
</dbReference>
<dbReference type="Gene3D" id="3.40.50.720">
    <property type="entry name" value="NAD(P)-binding Rossmann-like Domain"/>
    <property type="match status" value="1"/>
</dbReference>
<accession>A0A847SQ12</accession>
<dbReference type="PANTHER" id="PTHR43162:SF1">
    <property type="entry name" value="PRESTALK A DIFFERENTIATION PROTEIN A"/>
    <property type="match status" value="1"/>
</dbReference>
<keyword evidence="3" id="KW-1185">Reference proteome</keyword>
<organism evidence="2 3">
    <name type="scientific">Chitinophaga eiseniae</name>
    <dbReference type="NCBI Taxonomy" id="634771"/>
    <lineage>
        <taxon>Bacteria</taxon>
        <taxon>Pseudomonadati</taxon>
        <taxon>Bacteroidota</taxon>
        <taxon>Chitinophagia</taxon>
        <taxon>Chitinophagales</taxon>
        <taxon>Chitinophagaceae</taxon>
        <taxon>Chitinophaga</taxon>
    </lineage>
</organism>
<dbReference type="SUPFAM" id="SSF51735">
    <property type="entry name" value="NAD(P)-binding Rossmann-fold domains"/>
    <property type="match status" value="1"/>
</dbReference>
<dbReference type="Gene3D" id="3.90.25.10">
    <property type="entry name" value="UDP-galactose 4-epimerase, domain 1"/>
    <property type="match status" value="1"/>
</dbReference>
<feature type="domain" description="NmrA-like" evidence="1">
    <location>
        <begin position="2"/>
        <end position="249"/>
    </location>
</feature>
<dbReference type="InterPro" id="IPR036291">
    <property type="entry name" value="NAD(P)-bd_dom_sf"/>
</dbReference>
<name>A0A847SQ12_9BACT</name>
<dbReference type="RefSeq" id="WP_168738818.1">
    <property type="nucleotide sequence ID" value="NZ_JABAHZ010000002.1"/>
</dbReference>
<dbReference type="AlphaFoldDB" id="A0A847SQ12"/>
<dbReference type="EMBL" id="JABAHZ010000002">
    <property type="protein sequence ID" value="NLR79526.1"/>
    <property type="molecule type" value="Genomic_DNA"/>
</dbReference>
<dbReference type="PANTHER" id="PTHR43162">
    <property type="match status" value="1"/>
</dbReference>
<protein>
    <submittedName>
        <fullName evidence="2">NAD(P)H-binding protein</fullName>
    </submittedName>
</protein>
<dbReference type="InterPro" id="IPR008030">
    <property type="entry name" value="NmrA-like"/>
</dbReference>
<proteinExistence type="predicted"/>
<evidence type="ECO:0000259" key="1">
    <source>
        <dbReference type="Pfam" id="PF05368"/>
    </source>
</evidence>
<sequence length="294" mass="31704">MKIIVTGSLGNISKPLAQELIAKGHDVTIISSKADKQQAIETLGAKAAIGSVEDVAFLKTIFAGADALYGMTPPNFGATDMIGYYRNIANAYAEAAKSAGLHRIVYLSSYGAHLEKGNGIIRGSYYAEEILNELKDIAVICLRPGYFYYNLYSFLGMIKAQGIIGSNFGGDDKLVMVSPLDIATAAAEELTAANDRSNVRYIASDERTCNEVARLIGEAIGKPGLQWLTFTDEQVKNNMLERGMPAAIADLLVELGAGIHTGLLSSDYDKHKPTPGKVKLQEFIEEFAAAYNHN</sequence>
<dbReference type="Pfam" id="PF05368">
    <property type="entry name" value="NmrA"/>
    <property type="match status" value="1"/>
</dbReference>
<dbReference type="InterPro" id="IPR051604">
    <property type="entry name" value="Ergot_Alk_Oxidoreductase"/>
</dbReference>
<evidence type="ECO:0000313" key="2">
    <source>
        <dbReference type="EMBL" id="NLR79526.1"/>
    </source>
</evidence>
<evidence type="ECO:0000313" key="3">
    <source>
        <dbReference type="Proteomes" id="UP000552864"/>
    </source>
</evidence>
<reference evidence="2 3" key="1">
    <citation type="submission" date="2020-04" db="EMBL/GenBank/DDBJ databases">
        <authorList>
            <person name="Yin C."/>
        </authorList>
    </citation>
    <scope>NUCLEOTIDE SEQUENCE [LARGE SCALE GENOMIC DNA]</scope>
    <source>
        <strain evidence="2 3">Ak56</strain>
    </source>
</reference>
<gene>
    <name evidence="2" type="ORF">HGH91_12890</name>
</gene>